<dbReference type="GO" id="GO:0016740">
    <property type="term" value="F:transferase activity"/>
    <property type="evidence" value="ECO:0007669"/>
    <property type="project" value="UniProtKB-KW"/>
</dbReference>
<keyword evidence="2" id="KW-0808">Transferase</keyword>
<proteinExistence type="predicted"/>
<dbReference type="NCBIfam" id="TIGR03725">
    <property type="entry name" value="T6A_YeaZ"/>
    <property type="match status" value="1"/>
</dbReference>
<dbReference type="InterPro" id="IPR000905">
    <property type="entry name" value="Gcp-like_dom"/>
</dbReference>
<dbReference type="InterPro" id="IPR022496">
    <property type="entry name" value="T6A_TsaB"/>
</dbReference>
<dbReference type="GO" id="GO:0002949">
    <property type="term" value="P:tRNA threonylcarbamoyladenosine modification"/>
    <property type="evidence" value="ECO:0007669"/>
    <property type="project" value="InterPro"/>
</dbReference>
<reference evidence="2" key="1">
    <citation type="submission" date="2019-01" db="EMBL/GenBank/DDBJ databases">
        <authorList>
            <consortium name="Genoscope - CEA"/>
            <person name="William W."/>
        </authorList>
    </citation>
    <scope>NUCLEOTIDE SEQUENCE</scope>
    <source>
        <strain evidence="2">CR-1</strain>
    </source>
</reference>
<dbReference type="AlphaFoldDB" id="A0A484HJB4"/>
<accession>A0A484HJB4</accession>
<dbReference type="PANTHER" id="PTHR11735">
    <property type="entry name" value="TRNA N6-ADENOSINE THREONYLCARBAMOYLTRANSFERASE"/>
    <property type="match status" value="1"/>
</dbReference>
<evidence type="ECO:0000313" key="2">
    <source>
        <dbReference type="EMBL" id="VEN75361.1"/>
    </source>
</evidence>
<dbReference type="GO" id="GO:0005829">
    <property type="term" value="C:cytosol"/>
    <property type="evidence" value="ECO:0007669"/>
    <property type="project" value="TreeGrafter"/>
</dbReference>
<dbReference type="Pfam" id="PF00814">
    <property type="entry name" value="TsaD"/>
    <property type="match status" value="1"/>
</dbReference>
<sequence length="238" mass="25157">MKILAADTGTNICSVAVCGDGEILAEISANTRQTHSRHLLRLVRQALDMAGLSISEIDAFAAATGPGSFTGLRIGVASIQGLAAASGKPAAGIPSLKALAWQAPFASGRVIPFVEAGRGEVFFRLCRFADSGLETLQDDAVMPPGKALEGLTGPCFFIGNAALRRRGLIEKTLGEAAFFPPSCHHHLRPSTLAFLAREKIQKQKGPGPGPLAPRYVRKPDAEVKRRLLEPGFRVPDGP</sequence>
<protein>
    <submittedName>
        <fullName evidence="2">tRNA (Adenosine(37)-N6)-threonylcarbamoyltransferase complex dimerization subunit type 1 TsaB</fullName>
    </submittedName>
</protein>
<evidence type="ECO:0000259" key="1">
    <source>
        <dbReference type="Pfam" id="PF00814"/>
    </source>
</evidence>
<name>A0A484HJB4_9BACT</name>
<dbReference type="Gene3D" id="3.30.420.40">
    <property type="match status" value="2"/>
</dbReference>
<dbReference type="EMBL" id="CAACVI010000051">
    <property type="protein sequence ID" value="VEN75361.1"/>
    <property type="molecule type" value="Genomic_DNA"/>
</dbReference>
<feature type="domain" description="Gcp-like" evidence="1">
    <location>
        <begin position="23"/>
        <end position="223"/>
    </location>
</feature>
<gene>
    <name evidence="2" type="ORF">EPICR_80054</name>
</gene>
<organism evidence="2">
    <name type="scientific">uncultured Desulfobacteraceae bacterium</name>
    <dbReference type="NCBI Taxonomy" id="218296"/>
    <lineage>
        <taxon>Bacteria</taxon>
        <taxon>Pseudomonadati</taxon>
        <taxon>Thermodesulfobacteriota</taxon>
        <taxon>Desulfobacteria</taxon>
        <taxon>Desulfobacterales</taxon>
        <taxon>Desulfobacteraceae</taxon>
        <taxon>environmental samples</taxon>
    </lineage>
</organism>
<dbReference type="InterPro" id="IPR043129">
    <property type="entry name" value="ATPase_NBD"/>
</dbReference>
<dbReference type="SUPFAM" id="SSF53067">
    <property type="entry name" value="Actin-like ATPase domain"/>
    <property type="match status" value="2"/>
</dbReference>
<dbReference type="PANTHER" id="PTHR11735:SF11">
    <property type="entry name" value="TRNA THREONYLCARBAMOYLADENOSINE BIOSYNTHESIS PROTEIN TSAB"/>
    <property type="match status" value="1"/>
</dbReference>
<dbReference type="CDD" id="cd24032">
    <property type="entry name" value="ASKHA_NBD_TsaB"/>
    <property type="match status" value="1"/>
</dbReference>